<dbReference type="Proteomes" id="UP000783686">
    <property type="component" value="Unassembled WGS sequence"/>
</dbReference>
<feature type="repeat" description="WD" evidence="3">
    <location>
        <begin position="153"/>
        <end position="196"/>
    </location>
</feature>
<keyword evidence="6" id="KW-1185">Reference proteome</keyword>
<reference evidence="5" key="1">
    <citation type="submission" date="2020-09" db="EMBL/GenBank/DDBJ databases">
        <authorList>
            <person name="Kikuchi T."/>
        </authorList>
    </citation>
    <scope>NUCLEOTIDE SEQUENCE</scope>
    <source>
        <strain evidence="5">SH1</strain>
    </source>
</reference>
<dbReference type="InterPro" id="IPR036322">
    <property type="entry name" value="WD40_repeat_dom_sf"/>
</dbReference>
<dbReference type="PRINTS" id="PR00320">
    <property type="entry name" value="GPROTEINBRPT"/>
</dbReference>
<feature type="compositionally biased region" description="Polar residues" evidence="4">
    <location>
        <begin position="26"/>
        <end position="46"/>
    </location>
</feature>
<protein>
    <recommendedName>
        <fullName evidence="7">mRNA export factor</fullName>
    </recommendedName>
</protein>
<feature type="compositionally biased region" description="Low complexity" evidence="4">
    <location>
        <begin position="47"/>
        <end position="59"/>
    </location>
</feature>
<dbReference type="EMBL" id="CAJFCW020000001">
    <property type="protein sequence ID" value="CAG9082993.1"/>
    <property type="molecule type" value="Genomic_DNA"/>
</dbReference>
<keyword evidence="2" id="KW-0677">Repeat</keyword>
<dbReference type="InterPro" id="IPR015943">
    <property type="entry name" value="WD40/YVTN_repeat-like_dom_sf"/>
</dbReference>
<dbReference type="InterPro" id="IPR019775">
    <property type="entry name" value="WD40_repeat_CS"/>
</dbReference>
<evidence type="ECO:0000256" key="2">
    <source>
        <dbReference type="ARBA" id="ARBA00022737"/>
    </source>
</evidence>
<proteinExistence type="predicted"/>
<dbReference type="PROSITE" id="PS50082">
    <property type="entry name" value="WD_REPEATS_2"/>
    <property type="match status" value="1"/>
</dbReference>
<dbReference type="PANTHER" id="PTHR10971">
    <property type="entry name" value="MRNA EXPORT FACTOR AND BUB3"/>
    <property type="match status" value="1"/>
</dbReference>
<dbReference type="AlphaFoldDB" id="A0A811JUE0"/>
<evidence type="ECO:0008006" key="7">
    <source>
        <dbReference type="Google" id="ProtNLM"/>
    </source>
</evidence>
<dbReference type="OrthoDB" id="256303at2759"/>
<accession>A0A811JUE0</accession>
<evidence type="ECO:0000256" key="3">
    <source>
        <dbReference type="PROSITE-ProRule" id="PRU00221"/>
    </source>
</evidence>
<dbReference type="Proteomes" id="UP000614601">
    <property type="component" value="Unassembled WGS sequence"/>
</dbReference>
<dbReference type="Pfam" id="PF00400">
    <property type="entry name" value="WD40"/>
    <property type="match status" value="4"/>
</dbReference>
<dbReference type="EMBL" id="CAJFDH010000001">
    <property type="protein sequence ID" value="CAD5206752.1"/>
    <property type="molecule type" value="Genomic_DNA"/>
</dbReference>
<gene>
    <name evidence="5" type="ORF">BOKJ2_LOCUS1436</name>
</gene>
<sequence>MFGSGSAFGSKPSGLFGSFNTPSSNAASTTFGATNTQNQNTSIFGATTTTTPQNQNPNNDIEVPQAPDDAVQALKFNPGSAGTPMFLAAGSWDFTCRVWQISETGQVEPKAMQNVGAPVLGLDWFDDSSKIFMACADKQARVWDLASNQVAVVGTHDAPVKTCHWITSPSYNCLMTGGWDKTVRFWDMRQLPTQSSLATLTLPDKVYCADVLYPFGVVGMGNKRIKQYKLDGQPQEFSDIESPLKHQSRCVSVFKNKMNNQPAGFAVGSIEGRVAIQTIENTNTKDNFTFKCHRSPDLVNGFQEIYPINDVCFHPVHYTLATVGGDGRFMLWDKDARTKLKNSEQMPRQITKCHIHHSGNILAYATGYDWSKGHEGNTQPANAKIYLHAVGEEMKPRQKK</sequence>
<evidence type="ECO:0000313" key="6">
    <source>
        <dbReference type="Proteomes" id="UP000614601"/>
    </source>
</evidence>
<feature type="region of interest" description="Disordered" evidence="4">
    <location>
        <begin position="26"/>
        <end position="62"/>
    </location>
</feature>
<evidence type="ECO:0000256" key="4">
    <source>
        <dbReference type="SAM" id="MobiDB-lite"/>
    </source>
</evidence>
<dbReference type="SUPFAM" id="SSF50978">
    <property type="entry name" value="WD40 repeat-like"/>
    <property type="match status" value="1"/>
</dbReference>
<dbReference type="Gene3D" id="2.130.10.10">
    <property type="entry name" value="YVTN repeat-like/Quinoprotein amine dehydrogenase"/>
    <property type="match status" value="1"/>
</dbReference>
<comment type="caution">
    <text evidence="5">The sequence shown here is derived from an EMBL/GenBank/DDBJ whole genome shotgun (WGS) entry which is preliminary data.</text>
</comment>
<keyword evidence="1 3" id="KW-0853">WD repeat</keyword>
<dbReference type="InterPro" id="IPR001680">
    <property type="entry name" value="WD40_rpt"/>
</dbReference>
<organism evidence="5 6">
    <name type="scientific">Bursaphelenchus okinawaensis</name>
    <dbReference type="NCBI Taxonomy" id="465554"/>
    <lineage>
        <taxon>Eukaryota</taxon>
        <taxon>Metazoa</taxon>
        <taxon>Ecdysozoa</taxon>
        <taxon>Nematoda</taxon>
        <taxon>Chromadorea</taxon>
        <taxon>Rhabditida</taxon>
        <taxon>Tylenchina</taxon>
        <taxon>Tylenchomorpha</taxon>
        <taxon>Aphelenchoidea</taxon>
        <taxon>Aphelenchoididae</taxon>
        <taxon>Bursaphelenchus</taxon>
    </lineage>
</organism>
<dbReference type="SMART" id="SM00320">
    <property type="entry name" value="WD40"/>
    <property type="match status" value="4"/>
</dbReference>
<evidence type="ECO:0000313" key="5">
    <source>
        <dbReference type="EMBL" id="CAD5206752.1"/>
    </source>
</evidence>
<name>A0A811JUE0_9BILA</name>
<evidence type="ECO:0000256" key="1">
    <source>
        <dbReference type="ARBA" id="ARBA00022574"/>
    </source>
</evidence>
<dbReference type="PROSITE" id="PS00678">
    <property type="entry name" value="WD_REPEATS_1"/>
    <property type="match status" value="2"/>
</dbReference>
<dbReference type="InterPro" id="IPR020472">
    <property type="entry name" value="WD40_PAC1"/>
</dbReference>